<evidence type="ECO:0000313" key="2">
    <source>
        <dbReference type="Proteomes" id="UP000321464"/>
    </source>
</evidence>
<organism evidence="1 2">
    <name type="scientific">Novosphingobium sediminis</name>
    <dbReference type="NCBI Taxonomy" id="707214"/>
    <lineage>
        <taxon>Bacteria</taxon>
        <taxon>Pseudomonadati</taxon>
        <taxon>Pseudomonadota</taxon>
        <taxon>Alphaproteobacteria</taxon>
        <taxon>Sphingomonadales</taxon>
        <taxon>Sphingomonadaceae</taxon>
        <taxon>Novosphingobium</taxon>
    </lineage>
</organism>
<name>A0A512ANQ0_9SPHN</name>
<dbReference type="AlphaFoldDB" id="A0A512ANQ0"/>
<keyword evidence="2" id="KW-1185">Reference proteome</keyword>
<protein>
    <submittedName>
        <fullName evidence="1">Uncharacterized protein</fullName>
    </submittedName>
</protein>
<dbReference type="EMBL" id="BJYR01000021">
    <property type="protein sequence ID" value="GEO01324.1"/>
    <property type="molecule type" value="Genomic_DNA"/>
</dbReference>
<sequence length="76" mass="7952">MPAAVGLVSWPNDRASIGAIVSGVRMVACAEPLMVELLGAANAVLERAARAQAMAAIPDRNRAGENIRVIRKEIGD</sequence>
<reference evidence="1 2" key="1">
    <citation type="submission" date="2019-07" db="EMBL/GenBank/DDBJ databases">
        <title>Whole genome shotgun sequence of Novosphingobium sediminis NBRC 106119.</title>
        <authorList>
            <person name="Hosoyama A."/>
            <person name="Uohara A."/>
            <person name="Ohji S."/>
            <person name="Ichikawa N."/>
        </authorList>
    </citation>
    <scope>NUCLEOTIDE SEQUENCE [LARGE SCALE GENOMIC DNA]</scope>
    <source>
        <strain evidence="1 2">NBRC 106119</strain>
    </source>
</reference>
<comment type="caution">
    <text evidence="1">The sequence shown here is derived from an EMBL/GenBank/DDBJ whole genome shotgun (WGS) entry which is preliminary data.</text>
</comment>
<gene>
    <name evidence="1" type="ORF">NSE01_31560</name>
</gene>
<accession>A0A512ANQ0</accession>
<proteinExistence type="predicted"/>
<dbReference type="Proteomes" id="UP000321464">
    <property type="component" value="Unassembled WGS sequence"/>
</dbReference>
<evidence type="ECO:0000313" key="1">
    <source>
        <dbReference type="EMBL" id="GEO01324.1"/>
    </source>
</evidence>